<evidence type="ECO:0000256" key="1">
    <source>
        <dbReference type="SAM" id="MobiDB-lite"/>
    </source>
</evidence>
<evidence type="ECO:0000256" key="2">
    <source>
        <dbReference type="SAM" id="Phobius"/>
    </source>
</evidence>
<organism evidence="3 4">
    <name type="scientific">Adlercreutzia faecimuris</name>
    <dbReference type="NCBI Taxonomy" id="2897341"/>
    <lineage>
        <taxon>Bacteria</taxon>
        <taxon>Bacillati</taxon>
        <taxon>Actinomycetota</taxon>
        <taxon>Coriobacteriia</taxon>
        <taxon>Eggerthellales</taxon>
        <taxon>Eggerthellaceae</taxon>
        <taxon>Adlercreutzia</taxon>
    </lineage>
</organism>
<feature type="region of interest" description="Disordered" evidence="1">
    <location>
        <begin position="1"/>
        <end position="130"/>
    </location>
</feature>
<feature type="region of interest" description="Disordered" evidence="1">
    <location>
        <begin position="182"/>
        <end position="204"/>
    </location>
</feature>
<keyword evidence="2" id="KW-0812">Transmembrane</keyword>
<reference evidence="3" key="1">
    <citation type="submission" date="2021-11" db="EMBL/GenBank/DDBJ databases">
        <title>A Novel Adlercreutzia Species, isolated from a Allomyrina dichotoma larva feces.</title>
        <authorList>
            <person name="Suh M.K."/>
        </authorList>
    </citation>
    <scope>NUCLEOTIDE SEQUENCE</scope>
    <source>
        <strain evidence="3">JBNU-10</strain>
    </source>
</reference>
<dbReference type="EMBL" id="JAJMLW010000002">
    <property type="protein sequence ID" value="MCI2241825.1"/>
    <property type="molecule type" value="Genomic_DNA"/>
</dbReference>
<evidence type="ECO:0000313" key="4">
    <source>
        <dbReference type="Proteomes" id="UP001430755"/>
    </source>
</evidence>
<feature type="compositionally biased region" description="Acidic residues" evidence="1">
    <location>
        <begin position="70"/>
        <end position="81"/>
    </location>
</feature>
<gene>
    <name evidence="3" type="ORF">LPT13_05590</name>
</gene>
<keyword evidence="4" id="KW-1185">Reference proteome</keyword>
<protein>
    <submittedName>
        <fullName evidence="3">Histone-lysine N-methyltransferase</fullName>
    </submittedName>
</protein>
<evidence type="ECO:0000313" key="3">
    <source>
        <dbReference type="EMBL" id="MCI2241825.1"/>
    </source>
</evidence>
<accession>A0ABS9WG36</accession>
<comment type="caution">
    <text evidence="3">The sequence shown here is derived from an EMBL/GenBank/DDBJ whole genome shotgun (WGS) entry which is preliminary data.</text>
</comment>
<sequence>MPKRTRDEANGTPDEAPLGLTQAFEAPSDDALVDARARRRRPTSCDAPDGAPMGLTEAFSPVVPSCREEDAGDAWMPDDADWSAPAPGELPPAPEVDGEPGAEDRPRGRHGRHGRAAHTGAPEAGGRRGDEEVPAYLRKSRRMRRILIAVSVVLVLLLAAGAYFTVQLVKVAETSASQQAQTHQDQQQAATLDADNTSDASTATAKKTTVPNLVALLGMGQDEAVEYLAHGAQVSSSREVNEEDNPIRLEVRVALTSEPADVRTGTPTVYLGLDEAGLVVQAGYSTSTTSLGYGSLSFSDAVRNEAIIEKTLAEAGVDVAPGSVELPEDKASYSTYDTDGKTLIKEYCSFSGPAEGEGAVREWSAVLSYDYTMANATGNLADTVRTIYVYVNA</sequence>
<proteinExistence type="predicted"/>
<name>A0ABS9WG36_9ACTN</name>
<dbReference type="RefSeq" id="WP_242164447.1">
    <property type="nucleotide sequence ID" value="NZ_JAJMLW010000002.1"/>
</dbReference>
<feature type="transmembrane region" description="Helical" evidence="2">
    <location>
        <begin position="146"/>
        <end position="166"/>
    </location>
</feature>
<feature type="compositionally biased region" description="Basic residues" evidence="1">
    <location>
        <begin position="107"/>
        <end position="116"/>
    </location>
</feature>
<keyword evidence="2" id="KW-0472">Membrane</keyword>
<dbReference type="Proteomes" id="UP001430755">
    <property type="component" value="Unassembled WGS sequence"/>
</dbReference>
<keyword evidence="2" id="KW-1133">Transmembrane helix</keyword>